<protein>
    <submittedName>
        <fullName evidence="2">Uncharacterized protein</fullName>
    </submittedName>
</protein>
<gene>
    <name evidence="2" type="ORF">FHX59_002553</name>
</gene>
<name>A0ABR6FL33_9BURK</name>
<feature type="region of interest" description="Disordered" evidence="1">
    <location>
        <begin position="23"/>
        <end position="54"/>
    </location>
</feature>
<dbReference type="EMBL" id="JACHVZ010000006">
    <property type="protein sequence ID" value="MBB2928132.1"/>
    <property type="molecule type" value="Genomic_DNA"/>
</dbReference>
<comment type="caution">
    <text evidence="2">The sequence shown here is derived from an EMBL/GenBank/DDBJ whole genome shotgun (WGS) entry which is preliminary data.</text>
</comment>
<reference evidence="2 3" key="1">
    <citation type="submission" date="2020-08" db="EMBL/GenBank/DDBJ databases">
        <title>Genomic Encyclopedia of Type Strains, Phase IV (KMG-V): Genome sequencing to study the core and pangenomes of soil and plant-associated prokaryotes.</title>
        <authorList>
            <person name="Whitman W."/>
        </authorList>
    </citation>
    <scope>NUCLEOTIDE SEQUENCE [LARGE SCALE GENOMIC DNA]</scope>
    <source>
        <strain evidence="2 3">SRMrh-85</strain>
    </source>
</reference>
<evidence type="ECO:0000313" key="2">
    <source>
        <dbReference type="EMBL" id="MBB2928132.1"/>
    </source>
</evidence>
<keyword evidence="3" id="KW-1185">Reference proteome</keyword>
<sequence length="109" mass="12311">MQAEPFPTREQIGSITLSSIGRDVLPIVDPQAKPDRKQRRGEQAPCDAPEPMDTIPTAARWAALWKHEGAFLEVSQQSDRIELSPHQVPNECETRVQAVQKRSEHGFRQ</sequence>
<organism evidence="2 3">
    <name type="scientific">Paraburkholderia silvatlantica</name>
    <dbReference type="NCBI Taxonomy" id="321895"/>
    <lineage>
        <taxon>Bacteria</taxon>
        <taxon>Pseudomonadati</taxon>
        <taxon>Pseudomonadota</taxon>
        <taxon>Betaproteobacteria</taxon>
        <taxon>Burkholderiales</taxon>
        <taxon>Burkholderiaceae</taxon>
        <taxon>Paraburkholderia</taxon>
    </lineage>
</organism>
<dbReference type="Proteomes" id="UP000533533">
    <property type="component" value="Unassembled WGS sequence"/>
</dbReference>
<proteinExistence type="predicted"/>
<accession>A0ABR6FL33</accession>
<evidence type="ECO:0000313" key="3">
    <source>
        <dbReference type="Proteomes" id="UP000533533"/>
    </source>
</evidence>
<evidence type="ECO:0000256" key="1">
    <source>
        <dbReference type="SAM" id="MobiDB-lite"/>
    </source>
</evidence>
<dbReference type="RefSeq" id="WP_133253666.1">
    <property type="nucleotide sequence ID" value="NZ_JBHSRL010000064.1"/>
</dbReference>